<dbReference type="InterPro" id="IPR038726">
    <property type="entry name" value="PDDEXK_AddAB-type"/>
</dbReference>
<dbReference type="STRING" id="1423750.FC89_GL001275"/>
<evidence type="ECO:0000256" key="10">
    <source>
        <dbReference type="HAMAP-Rule" id="MF_01453"/>
    </source>
</evidence>
<comment type="caution">
    <text evidence="13">The sequence shown here is derived from an EMBL/GenBank/DDBJ whole genome shotgun (WGS) entry which is preliminary data.</text>
</comment>
<evidence type="ECO:0000256" key="8">
    <source>
        <dbReference type="ARBA" id="ARBA00023125"/>
    </source>
</evidence>
<comment type="similarity">
    <text evidence="10">Belongs to the helicase family. AddB/RexB type 2 subfamily.</text>
</comment>
<dbReference type="Pfam" id="PF12705">
    <property type="entry name" value="PDDEXK_1"/>
    <property type="match status" value="1"/>
</dbReference>
<dbReference type="Proteomes" id="UP000051451">
    <property type="component" value="Unassembled WGS sequence"/>
</dbReference>
<keyword evidence="8 10" id="KW-0238">DNA-binding</keyword>
<dbReference type="GeneID" id="98319288"/>
<reference evidence="13 14" key="1">
    <citation type="journal article" date="2015" name="Genome Announc.">
        <title>Expanding the biotechnology potential of lactobacilli through comparative genomics of 213 strains and associated genera.</title>
        <authorList>
            <person name="Sun Z."/>
            <person name="Harris H.M."/>
            <person name="McCann A."/>
            <person name="Guo C."/>
            <person name="Argimon S."/>
            <person name="Zhang W."/>
            <person name="Yang X."/>
            <person name="Jeffery I.B."/>
            <person name="Cooney J.C."/>
            <person name="Kagawa T.F."/>
            <person name="Liu W."/>
            <person name="Song Y."/>
            <person name="Salvetti E."/>
            <person name="Wrobel A."/>
            <person name="Rasinkangas P."/>
            <person name="Parkhill J."/>
            <person name="Rea M.C."/>
            <person name="O'Sullivan O."/>
            <person name="Ritari J."/>
            <person name="Douillard F.P."/>
            <person name="Paul Ross R."/>
            <person name="Yang R."/>
            <person name="Briner A.E."/>
            <person name="Felis G.E."/>
            <person name="de Vos W.M."/>
            <person name="Barrangou R."/>
            <person name="Klaenhammer T.R."/>
            <person name="Caufield P.W."/>
            <person name="Cui Y."/>
            <person name="Zhang H."/>
            <person name="O'Toole P.W."/>
        </authorList>
    </citation>
    <scope>NUCLEOTIDE SEQUENCE [LARGE SCALE GENOMIC DNA]</scope>
    <source>
        <strain evidence="13 14">DSM 18630</strain>
    </source>
</reference>
<dbReference type="PANTHER" id="PTHR30591">
    <property type="entry name" value="RECBCD ENZYME SUBUNIT RECC"/>
    <property type="match status" value="1"/>
</dbReference>
<evidence type="ECO:0000256" key="2">
    <source>
        <dbReference type="ARBA" id="ARBA00022741"/>
    </source>
</evidence>
<keyword evidence="5 10" id="KW-0347">Helicase</keyword>
<dbReference type="GO" id="GO:0016817">
    <property type="term" value="F:hydrolase activity, acting on acid anhydrides"/>
    <property type="evidence" value="ECO:0007669"/>
    <property type="project" value="InterPro"/>
</dbReference>
<protein>
    <recommendedName>
        <fullName evidence="10">ATP-dependent helicase/deoxyribonuclease subunit B</fullName>
        <ecNumber evidence="10">3.1.-.-</ecNumber>
    </recommendedName>
    <alternativeName>
        <fullName evidence="10">ATP-dependent helicase/nuclease subunit RexB</fullName>
    </alternativeName>
</protein>
<evidence type="ECO:0000256" key="4">
    <source>
        <dbReference type="ARBA" id="ARBA00022801"/>
    </source>
</evidence>
<keyword evidence="2 10" id="KW-0547">Nucleotide-binding</keyword>
<evidence type="ECO:0000313" key="13">
    <source>
        <dbReference type="EMBL" id="KRM05573.1"/>
    </source>
</evidence>
<dbReference type="AlphaFoldDB" id="A0A0R1VK12"/>
<dbReference type="Pfam" id="PF21445">
    <property type="entry name" value="ADDB_N"/>
    <property type="match status" value="1"/>
</dbReference>
<comment type="subunit">
    <text evidence="10">Heterodimer of AddA and RexB.</text>
</comment>
<organism evidence="13 14">
    <name type="scientific">Liquorilactobacillus ghanensis DSM 18630</name>
    <dbReference type="NCBI Taxonomy" id="1423750"/>
    <lineage>
        <taxon>Bacteria</taxon>
        <taxon>Bacillati</taxon>
        <taxon>Bacillota</taxon>
        <taxon>Bacilli</taxon>
        <taxon>Lactobacillales</taxon>
        <taxon>Lactobacillaceae</taxon>
        <taxon>Liquorilactobacillus</taxon>
    </lineage>
</organism>
<comment type="miscellaneous">
    <text evidence="10">Despite having helicase-like domains, this subunit does not have helicase activity.</text>
</comment>
<dbReference type="GO" id="GO:0004386">
    <property type="term" value="F:helicase activity"/>
    <property type="evidence" value="ECO:0007669"/>
    <property type="project" value="UniProtKB-KW"/>
</dbReference>
<dbReference type="PANTHER" id="PTHR30591:SF1">
    <property type="entry name" value="RECBCD ENZYME SUBUNIT RECC"/>
    <property type="match status" value="1"/>
</dbReference>
<feature type="domain" description="PD-(D/E)XK endonuclease-like" evidence="11">
    <location>
        <begin position="820"/>
        <end position="1077"/>
    </location>
</feature>
<keyword evidence="6 10" id="KW-0269">Exonuclease</keyword>
<dbReference type="InterPro" id="IPR049035">
    <property type="entry name" value="ADDB_N"/>
</dbReference>
<evidence type="ECO:0000256" key="7">
    <source>
        <dbReference type="ARBA" id="ARBA00022840"/>
    </source>
</evidence>
<dbReference type="GO" id="GO:0003690">
    <property type="term" value="F:double-stranded DNA binding"/>
    <property type="evidence" value="ECO:0007669"/>
    <property type="project" value="UniProtKB-UniRule"/>
</dbReference>
<evidence type="ECO:0000259" key="12">
    <source>
        <dbReference type="Pfam" id="PF21445"/>
    </source>
</evidence>
<dbReference type="PATRIC" id="fig|1423750.3.peg.1305"/>
<dbReference type="EC" id="3.1.-.-" evidence="10"/>
<evidence type="ECO:0000256" key="1">
    <source>
        <dbReference type="ARBA" id="ARBA00022722"/>
    </source>
</evidence>
<comment type="cofactor">
    <cofactor evidence="10">
        <name>Mg(2+)</name>
        <dbReference type="ChEBI" id="CHEBI:18420"/>
    </cofactor>
</comment>
<comment type="caution">
    <text evidence="10">Lacks conserved residue(s) required for the propagation of feature annotation.</text>
</comment>
<sequence length="1209" mass="137762">MGVKFILGKASADHQQALIRQLAQKKQQHSADNFFYLVPNHIKFATEVKVLKGLRALEHQSGLFAEQQVQVFSFTRLAWYFLKDTPVYQIPRLSSAGINMLVAAILQDHQAELTIFKGEHAQIGFITQLSQQLTELQQNGLSAEELTELAQDSDFSASLQAKLHDLAIVYRYFVQQASQQFLGNEGLLPILQEQLLHEDLSRSYFYIAGFSQFNQQELALVKTLCGRAAEVTISLVTDITGIAGQSVPVDQLVDQPLHLPAASDLFYRSERLYYQLVSYLRAEQISFQVADLSKTDLQRVTDPTLQQLENNWIKQSRLETVKPVKKVPDTDHLQLLEAADRQAEIREVAGQIKYYVQHEKLHYRDFVVMTRHLDLYRNIIEPIFRQYQIPCFIDLQHEMSSHPLVELLSALFDVHDNYYRYDDLMRLLKTELLLPQTAAGQSLELTEFRDCLDLTENLILQTGMTGNNWLQQQDWTFYRYDANDEQRVITTREEQQTKQVNLIRHFVKDTLPPFFKKFDQAKTGRQAAQLLCQFLLDTGVARQLLVWRDQALAAGDLTAASRPEETWNTFIRLIDEYVLLLGERPFDSAAFKELLLSGFAGAQYSQVPSTLDQVTITETGMAQLNQSQTVFVIGATSAVMPDHVSRTTLLSDSDRLQLENSLPEDQLDLAETSDVQLAGESYLAYLAFLAPSTRLVLSYPLQGTDGEELTISPYVKQIKQVFALVPQQIAQEPAADISIAAFHRHFTGAKRAVVTHLLNLARKNDRQLPAAFAPLAVWLKEDPQIGELAQRVFASLNYRNQPEKLRPELVEQLYGKTINTSISKLEEFYANQYAYFLKYGLKLKERDVFALSPANTGEFFHAVLDQLQQQLAAHKEDITQVSLAELTTYLDKIIEQLLLRPQFQILHSSARMAYLSRQLAATIRQVSWTIHQQLQHSQARPYKTEVLFGQVGSREGLRPLQFALPHDHQVKVRGKIDRIDWLEGNDQTYLGIVDYKSSLHKFNYRDAYFGMSLQMLTYLDALIKNFDLLVPDRAAKPAGAVYLHLQNPKLELKSVNQSSFEKVWLQKNKYEGLLLADPQLLELLDADLTKDQSGVSLVYPFRRKKTGGYSATGRSDPQLVTPEQLDLLLWQNEQLIKKAAAAIFAGNLIIDPALWPDQRTALQYSPFKSIMQFDAMLPENNYHRLPTMTAEEVLAAIQAERSRNNGTKA</sequence>
<evidence type="ECO:0000256" key="6">
    <source>
        <dbReference type="ARBA" id="ARBA00022839"/>
    </source>
</evidence>
<comment type="function">
    <text evidence="10">The heterodimer acts as both an ATP-dependent DNA helicase and an ATP-dependent, dual-direction single-stranded exonuclease. Recognizes the chi site generating a DNA molecule suitable for the initiation of homologous recombination. This subunit has 5' -&gt; 3' nuclease activity but not helicase activity.</text>
</comment>
<dbReference type="OrthoDB" id="9758506at2"/>
<evidence type="ECO:0000313" key="14">
    <source>
        <dbReference type="Proteomes" id="UP000051451"/>
    </source>
</evidence>
<dbReference type="Gene3D" id="3.90.320.10">
    <property type="match status" value="1"/>
</dbReference>
<dbReference type="InterPro" id="IPR011604">
    <property type="entry name" value="PDDEXK-like_dom_sf"/>
</dbReference>
<gene>
    <name evidence="10" type="primary">rexB</name>
    <name evidence="13" type="ORF">FC89_GL001275</name>
</gene>
<dbReference type="Gene3D" id="3.40.50.300">
    <property type="entry name" value="P-loop containing nucleotide triphosphate hydrolases"/>
    <property type="match status" value="3"/>
</dbReference>
<keyword evidence="9 10" id="KW-0234">DNA repair</keyword>
<evidence type="ECO:0000256" key="3">
    <source>
        <dbReference type="ARBA" id="ARBA00022763"/>
    </source>
</evidence>
<dbReference type="SUPFAM" id="SSF52540">
    <property type="entry name" value="P-loop containing nucleoside triphosphate hydrolases"/>
    <property type="match status" value="1"/>
</dbReference>
<dbReference type="HAMAP" id="MF_01453">
    <property type="entry name" value="AddB_type2"/>
    <property type="match status" value="1"/>
</dbReference>
<keyword evidence="14" id="KW-1185">Reference proteome</keyword>
<evidence type="ECO:0000256" key="9">
    <source>
        <dbReference type="ARBA" id="ARBA00023204"/>
    </source>
</evidence>
<evidence type="ECO:0000256" key="5">
    <source>
        <dbReference type="ARBA" id="ARBA00022806"/>
    </source>
</evidence>
<proteinExistence type="inferred from homology"/>
<keyword evidence="7 10" id="KW-0067">ATP-binding</keyword>
<keyword evidence="1 10" id="KW-0540">Nuclease</keyword>
<feature type="domain" description="ATP-dependent helicase/deoxyribonuclease subunit B N-terminal" evidence="12">
    <location>
        <begin position="5"/>
        <end position="309"/>
    </location>
</feature>
<dbReference type="SUPFAM" id="SSF52980">
    <property type="entry name" value="Restriction endonuclease-like"/>
    <property type="match status" value="1"/>
</dbReference>
<keyword evidence="4 10" id="KW-0378">Hydrolase</keyword>
<dbReference type="InterPro" id="IPR027417">
    <property type="entry name" value="P-loop_NTPase"/>
</dbReference>
<dbReference type="EMBL" id="AZGB01000018">
    <property type="protein sequence ID" value="KRM05573.1"/>
    <property type="molecule type" value="Genomic_DNA"/>
</dbReference>
<evidence type="ECO:0000259" key="11">
    <source>
        <dbReference type="Pfam" id="PF12705"/>
    </source>
</evidence>
<dbReference type="GO" id="GO:0000724">
    <property type="term" value="P:double-strand break repair via homologous recombination"/>
    <property type="evidence" value="ECO:0007669"/>
    <property type="project" value="UniProtKB-UniRule"/>
</dbReference>
<dbReference type="InterPro" id="IPR014141">
    <property type="entry name" value="DNA_helicase_suRexB"/>
</dbReference>
<dbReference type="RefSeq" id="WP_057872017.1">
    <property type="nucleotide sequence ID" value="NZ_AZGB01000018.1"/>
</dbReference>
<accession>A0A0R1VK12</accession>
<name>A0A0R1VK12_9LACO</name>
<dbReference type="GO" id="GO:0005524">
    <property type="term" value="F:ATP binding"/>
    <property type="evidence" value="ECO:0007669"/>
    <property type="project" value="UniProtKB-UniRule"/>
</dbReference>
<dbReference type="GO" id="GO:0008409">
    <property type="term" value="F:5'-3' exonuclease activity"/>
    <property type="evidence" value="ECO:0007669"/>
    <property type="project" value="UniProtKB-UniRule"/>
</dbReference>
<dbReference type="InterPro" id="IPR011335">
    <property type="entry name" value="Restrct_endonuc-II-like"/>
</dbReference>
<keyword evidence="3 10" id="KW-0227">DNA damage</keyword>